<sequence length="104" mass="11433">MIKVLAVFCLVLCTFWTSTAKDVQFSAIKCHKYPAPKNGQMYCTTTSGSSDVTCSMKCNKGYDVNFLGSKTYVCNDNGSWTTMPPGGDLPWPDCRIYGRGEPVP</sequence>
<accession>A0A913YM25</accession>
<name>A0A913YM25_EXADI</name>
<comment type="caution">
    <text evidence="2">Lacks conserved residue(s) required for the propagation of feature annotation.</text>
</comment>
<protein>
    <recommendedName>
        <fullName evidence="4">Sushi domain-containing protein</fullName>
    </recommendedName>
</protein>
<evidence type="ECO:0000256" key="1">
    <source>
        <dbReference type="ARBA" id="ARBA00023157"/>
    </source>
</evidence>
<dbReference type="Gene3D" id="2.10.70.10">
    <property type="entry name" value="Complement Module, domain 1"/>
    <property type="match status" value="1"/>
</dbReference>
<dbReference type="RefSeq" id="XP_028516184.1">
    <property type="nucleotide sequence ID" value="XM_028660383.1"/>
</dbReference>
<evidence type="ECO:0000313" key="5">
    <source>
        <dbReference type="EnsemblMetazoa" id="XP_028516184.1"/>
    </source>
</evidence>
<evidence type="ECO:0000256" key="3">
    <source>
        <dbReference type="SAM" id="SignalP"/>
    </source>
</evidence>
<dbReference type="InterPro" id="IPR000436">
    <property type="entry name" value="Sushi_SCR_CCP_dom"/>
</dbReference>
<feature type="chain" id="PRO_5038324032" description="Sushi domain-containing protein" evidence="3">
    <location>
        <begin position="21"/>
        <end position="104"/>
    </location>
</feature>
<dbReference type="EnsemblMetazoa" id="XM_021049903.2">
    <property type="protein sequence ID" value="XP_020905562.1"/>
    <property type="gene ID" value="LOC110243765"/>
</dbReference>
<dbReference type="GeneID" id="110243765"/>
<dbReference type="InterPro" id="IPR035976">
    <property type="entry name" value="Sushi/SCR/CCP_sf"/>
</dbReference>
<feature type="signal peptide" evidence="3">
    <location>
        <begin position="1"/>
        <end position="20"/>
    </location>
</feature>
<proteinExistence type="predicted"/>
<dbReference type="Proteomes" id="UP000887567">
    <property type="component" value="Unplaced"/>
</dbReference>
<dbReference type="Pfam" id="PF00084">
    <property type="entry name" value="Sushi"/>
    <property type="match status" value="1"/>
</dbReference>
<dbReference type="CDD" id="cd00033">
    <property type="entry name" value="CCP"/>
    <property type="match status" value="1"/>
</dbReference>
<dbReference type="OMA" id="AAPDYIC"/>
<organism evidence="5 6">
    <name type="scientific">Exaiptasia diaphana</name>
    <name type="common">Tropical sea anemone</name>
    <name type="synonym">Aiptasia pulchella</name>
    <dbReference type="NCBI Taxonomy" id="2652724"/>
    <lineage>
        <taxon>Eukaryota</taxon>
        <taxon>Metazoa</taxon>
        <taxon>Cnidaria</taxon>
        <taxon>Anthozoa</taxon>
        <taxon>Hexacorallia</taxon>
        <taxon>Actiniaria</taxon>
        <taxon>Aiptasiidae</taxon>
        <taxon>Exaiptasia</taxon>
    </lineage>
</organism>
<evidence type="ECO:0000259" key="4">
    <source>
        <dbReference type="PROSITE" id="PS50923"/>
    </source>
</evidence>
<dbReference type="EnsemblMetazoa" id="XM_028660383.1">
    <property type="protein sequence ID" value="XP_028516184.1"/>
    <property type="gene ID" value="LOC110243765"/>
</dbReference>
<evidence type="ECO:0000256" key="2">
    <source>
        <dbReference type="PROSITE-ProRule" id="PRU00302"/>
    </source>
</evidence>
<evidence type="ECO:0000313" key="6">
    <source>
        <dbReference type="Proteomes" id="UP000887567"/>
    </source>
</evidence>
<feature type="domain" description="Sushi" evidence="4">
    <location>
        <begin position="28"/>
        <end position="96"/>
    </location>
</feature>
<dbReference type="OrthoDB" id="5945662at2759"/>
<dbReference type="KEGG" id="epa:110243765"/>
<dbReference type="RefSeq" id="XP_020905562.1">
    <property type="nucleotide sequence ID" value="XM_021049903.2"/>
</dbReference>
<keyword evidence="2" id="KW-0768">Sushi</keyword>
<reference evidence="5" key="1">
    <citation type="submission" date="2022-11" db="UniProtKB">
        <authorList>
            <consortium name="EnsemblMetazoa"/>
        </authorList>
    </citation>
    <scope>IDENTIFICATION</scope>
</reference>
<dbReference type="AlphaFoldDB" id="A0A913YM25"/>
<dbReference type="SUPFAM" id="SSF57535">
    <property type="entry name" value="Complement control module/SCR domain"/>
    <property type="match status" value="1"/>
</dbReference>
<dbReference type="PROSITE" id="PS50923">
    <property type="entry name" value="SUSHI"/>
    <property type="match status" value="1"/>
</dbReference>
<keyword evidence="6" id="KW-1185">Reference proteome</keyword>
<keyword evidence="3" id="KW-0732">Signal</keyword>
<keyword evidence="1" id="KW-1015">Disulfide bond</keyword>